<keyword evidence="3" id="KW-1185">Reference proteome</keyword>
<feature type="compositionally biased region" description="Basic and acidic residues" evidence="1">
    <location>
        <begin position="122"/>
        <end position="136"/>
    </location>
</feature>
<feature type="compositionally biased region" description="Basic and acidic residues" evidence="1">
    <location>
        <begin position="148"/>
        <end position="159"/>
    </location>
</feature>
<accession>A0A137PGW1</accession>
<feature type="compositionally biased region" description="Low complexity" evidence="1">
    <location>
        <begin position="103"/>
        <end position="117"/>
    </location>
</feature>
<feature type="region of interest" description="Disordered" evidence="1">
    <location>
        <begin position="84"/>
        <end position="159"/>
    </location>
</feature>
<gene>
    <name evidence="2" type="ORF">CONCODRAFT_2742</name>
</gene>
<dbReference type="Proteomes" id="UP000070444">
    <property type="component" value="Unassembled WGS sequence"/>
</dbReference>
<evidence type="ECO:0000313" key="3">
    <source>
        <dbReference type="Proteomes" id="UP000070444"/>
    </source>
</evidence>
<dbReference type="AlphaFoldDB" id="A0A137PGW1"/>
<sequence>MNNKKFDPNDLIKASLGITEDNDNGSKLSDEVDVDAYIAKLLTEEATKKRKNYEKLGPSGYLNEHLIAQKTQQIDKKFLSNIITRTNRHNNRLDREDERRLNKSNSNSHSTSSSRSSRSGKRSSEKENNSEGESRSRRNNLILNHLNKKSETRLKKDRK</sequence>
<feature type="compositionally biased region" description="Basic and acidic residues" evidence="1">
    <location>
        <begin position="91"/>
        <end position="101"/>
    </location>
</feature>
<name>A0A137PGW1_CONC2</name>
<proteinExistence type="predicted"/>
<reference evidence="2 3" key="1">
    <citation type="journal article" date="2015" name="Genome Biol. Evol.">
        <title>Phylogenomic analyses indicate that early fungi evolved digesting cell walls of algal ancestors of land plants.</title>
        <authorList>
            <person name="Chang Y."/>
            <person name="Wang S."/>
            <person name="Sekimoto S."/>
            <person name="Aerts A.L."/>
            <person name="Choi C."/>
            <person name="Clum A."/>
            <person name="LaButti K.M."/>
            <person name="Lindquist E.A."/>
            <person name="Yee Ngan C."/>
            <person name="Ohm R.A."/>
            <person name="Salamov A.A."/>
            <person name="Grigoriev I.V."/>
            <person name="Spatafora J.W."/>
            <person name="Berbee M.L."/>
        </authorList>
    </citation>
    <scope>NUCLEOTIDE SEQUENCE [LARGE SCALE GENOMIC DNA]</scope>
    <source>
        <strain evidence="2 3">NRRL 28638</strain>
    </source>
</reference>
<dbReference type="EMBL" id="KQ964426">
    <property type="protein sequence ID" value="KXN74210.1"/>
    <property type="molecule type" value="Genomic_DNA"/>
</dbReference>
<organism evidence="2 3">
    <name type="scientific">Conidiobolus coronatus (strain ATCC 28846 / CBS 209.66 / NRRL 28638)</name>
    <name type="common">Delacroixia coronata</name>
    <dbReference type="NCBI Taxonomy" id="796925"/>
    <lineage>
        <taxon>Eukaryota</taxon>
        <taxon>Fungi</taxon>
        <taxon>Fungi incertae sedis</taxon>
        <taxon>Zoopagomycota</taxon>
        <taxon>Entomophthoromycotina</taxon>
        <taxon>Entomophthoromycetes</taxon>
        <taxon>Entomophthorales</taxon>
        <taxon>Ancylistaceae</taxon>
        <taxon>Conidiobolus</taxon>
    </lineage>
</organism>
<evidence type="ECO:0000256" key="1">
    <source>
        <dbReference type="SAM" id="MobiDB-lite"/>
    </source>
</evidence>
<protein>
    <submittedName>
        <fullName evidence="2">Uncharacterized protein</fullName>
    </submittedName>
</protein>
<evidence type="ECO:0000313" key="2">
    <source>
        <dbReference type="EMBL" id="KXN74210.1"/>
    </source>
</evidence>